<dbReference type="EMBL" id="JAAGWZ010000002">
    <property type="protein sequence ID" value="NEM91055.1"/>
    <property type="molecule type" value="Genomic_DNA"/>
</dbReference>
<dbReference type="GO" id="GO:0004518">
    <property type="term" value="F:nuclease activity"/>
    <property type="evidence" value="ECO:0007669"/>
    <property type="project" value="UniProtKB-KW"/>
</dbReference>
<dbReference type="AlphaFoldDB" id="A0A7C9TQ92"/>
<accession>A0A7C9TQ92</accession>
<evidence type="ECO:0000256" key="3">
    <source>
        <dbReference type="ARBA" id="ARBA00022801"/>
    </source>
</evidence>
<reference evidence="6 7" key="1">
    <citation type="journal article" date="2014" name="Int. J. Syst. Evol. Microbiol.">
        <title>Description of Galbitalea soli gen. nov., sp. nov., and Frondihabitans sucicola sp. nov.</title>
        <authorList>
            <person name="Kim S.J."/>
            <person name="Lim J.M."/>
            <person name="Ahn J.H."/>
            <person name="Weon H.Y."/>
            <person name="Hamada M."/>
            <person name="Suzuki K."/>
            <person name="Ahn T.Y."/>
            <person name="Kwon S.W."/>
        </authorList>
    </citation>
    <scope>NUCLEOTIDE SEQUENCE [LARGE SCALE GENOMIC DNA]</scope>
    <source>
        <strain evidence="6 7">NBRC 108727</strain>
    </source>
</reference>
<dbReference type="RefSeq" id="WP_163472745.1">
    <property type="nucleotide sequence ID" value="NZ_JAAGWZ010000002.1"/>
</dbReference>
<keyword evidence="4" id="KW-0460">Magnesium</keyword>
<keyword evidence="3" id="KW-0378">Hydrolase</keyword>
<evidence type="ECO:0000256" key="1">
    <source>
        <dbReference type="ARBA" id="ARBA00022722"/>
    </source>
</evidence>
<dbReference type="GO" id="GO:0046872">
    <property type="term" value="F:metal ion binding"/>
    <property type="evidence" value="ECO:0007669"/>
    <property type="project" value="UniProtKB-KW"/>
</dbReference>
<keyword evidence="2" id="KW-0479">Metal-binding</keyword>
<feature type="domain" description="PIN" evidence="5">
    <location>
        <begin position="25"/>
        <end position="112"/>
    </location>
</feature>
<comment type="caution">
    <text evidence="6">The sequence shown here is derived from an EMBL/GenBank/DDBJ whole genome shotgun (WGS) entry which is preliminary data.</text>
</comment>
<organism evidence="6 7">
    <name type="scientific">Galbitalea soli</name>
    <dbReference type="NCBI Taxonomy" id="1268042"/>
    <lineage>
        <taxon>Bacteria</taxon>
        <taxon>Bacillati</taxon>
        <taxon>Actinomycetota</taxon>
        <taxon>Actinomycetes</taxon>
        <taxon>Micrococcales</taxon>
        <taxon>Microbacteriaceae</taxon>
        <taxon>Galbitalea</taxon>
    </lineage>
</organism>
<dbReference type="Proteomes" id="UP000479756">
    <property type="component" value="Unassembled WGS sequence"/>
</dbReference>
<sequence>MNPEVVFVDATVLCSKATRDWILHIRTASHRGMFVIACSRDVIVEALNTLRNQHPKWPGSATTQLMDVFMDAFDIVDDFDADIAYSGADPDDRHVHAAAVASRAGFLVTDDRGFARMDSDELPYEVLTADQFFVLVDDSAPHFVAEATRNQLAYWTGLGKKAELVGHLRAAGCPQFAERVAAHLKVQAGTMTRRQRRKSLGKGDK</sequence>
<name>A0A7C9TQ92_9MICO</name>
<dbReference type="InterPro" id="IPR029060">
    <property type="entry name" value="PIN-like_dom_sf"/>
</dbReference>
<evidence type="ECO:0000256" key="4">
    <source>
        <dbReference type="ARBA" id="ARBA00022842"/>
    </source>
</evidence>
<gene>
    <name evidence="6" type="ORF">G3T37_06770</name>
</gene>
<dbReference type="InterPro" id="IPR002716">
    <property type="entry name" value="PIN_dom"/>
</dbReference>
<evidence type="ECO:0000313" key="6">
    <source>
        <dbReference type="EMBL" id="NEM91055.1"/>
    </source>
</evidence>
<proteinExistence type="predicted"/>
<dbReference type="SUPFAM" id="SSF88723">
    <property type="entry name" value="PIN domain-like"/>
    <property type="match status" value="1"/>
</dbReference>
<evidence type="ECO:0000256" key="2">
    <source>
        <dbReference type="ARBA" id="ARBA00022723"/>
    </source>
</evidence>
<evidence type="ECO:0000259" key="5">
    <source>
        <dbReference type="Pfam" id="PF13470"/>
    </source>
</evidence>
<protein>
    <submittedName>
        <fullName evidence="6">PIN domain-containing protein</fullName>
    </submittedName>
</protein>
<evidence type="ECO:0000313" key="7">
    <source>
        <dbReference type="Proteomes" id="UP000479756"/>
    </source>
</evidence>
<dbReference type="GO" id="GO:0016787">
    <property type="term" value="F:hydrolase activity"/>
    <property type="evidence" value="ECO:0007669"/>
    <property type="project" value="UniProtKB-KW"/>
</dbReference>
<keyword evidence="1" id="KW-0540">Nuclease</keyword>
<keyword evidence="7" id="KW-1185">Reference proteome</keyword>
<dbReference type="Pfam" id="PF13470">
    <property type="entry name" value="PIN_3"/>
    <property type="match status" value="1"/>
</dbReference>